<proteinExistence type="predicted"/>
<dbReference type="EMBL" id="LLXE01000335">
    <property type="protein sequence ID" value="KUM57780.1"/>
    <property type="molecule type" value="Genomic_DNA"/>
</dbReference>
<accession>A0A101MC68</accession>
<protein>
    <recommendedName>
        <fullName evidence="4">Secreted protein</fullName>
    </recommendedName>
</protein>
<dbReference type="AlphaFoldDB" id="A0A101MC68"/>
<name>A0A101MC68_PENFR</name>
<feature type="signal peptide" evidence="1">
    <location>
        <begin position="1"/>
        <end position="20"/>
    </location>
</feature>
<sequence>MRVSRPICILFLLLSRWVCHFPGSKVIQQMLAAGFCHCCLDIRRSCTNTTFDKLRNASYVVIVSGKN</sequence>
<reference evidence="2 3" key="1">
    <citation type="submission" date="2015-10" db="EMBL/GenBank/DDBJ databases">
        <title>Genome sequencing of Penicillium freii.</title>
        <authorList>
            <person name="Nguyen H.D."/>
            <person name="Visagie C.M."/>
            <person name="Seifert K.A."/>
        </authorList>
    </citation>
    <scope>NUCLEOTIDE SEQUENCE [LARGE SCALE GENOMIC DNA]</scope>
    <source>
        <strain evidence="2 3">DAOM 242723</strain>
    </source>
</reference>
<evidence type="ECO:0000256" key="1">
    <source>
        <dbReference type="SAM" id="SignalP"/>
    </source>
</evidence>
<keyword evidence="3" id="KW-1185">Reference proteome</keyword>
<organism evidence="2 3">
    <name type="scientific">Penicillium freii</name>
    <dbReference type="NCBI Taxonomy" id="48697"/>
    <lineage>
        <taxon>Eukaryota</taxon>
        <taxon>Fungi</taxon>
        <taxon>Dikarya</taxon>
        <taxon>Ascomycota</taxon>
        <taxon>Pezizomycotina</taxon>
        <taxon>Eurotiomycetes</taxon>
        <taxon>Eurotiomycetidae</taxon>
        <taxon>Eurotiales</taxon>
        <taxon>Aspergillaceae</taxon>
        <taxon>Penicillium</taxon>
    </lineage>
</organism>
<evidence type="ECO:0000313" key="2">
    <source>
        <dbReference type="EMBL" id="KUM57780.1"/>
    </source>
</evidence>
<comment type="caution">
    <text evidence="2">The sequence shown here is derived from an EMBL/GenBank/DDBJ whole genome shotgun (WGS) entry which is preliminary data.</text>
</comment>
<evidence type="ECO:0000313" key="3">
    <source>
        <dbReference type="Proteomes" id="UP000055045"/>
    </source>
</evidence>
<evidence type="ECO:0008006" key="4">
    <source>
        <dbReference type="Google" id="ProtNLM"/>
    </source>
</evidence>
<keyword evidence="1" id="KW-0732">Signal</keyword>
<feature type="chain" id="PRO_5007100491" description="Secreted protein" evidence="1">
    <location>
        <begin position="21"/>
        <end position="67"/>
    </location>
</feature>
<gene>
    <name evidence="2" type="ORF">ACN42_g9396</name>
</gene>
<dbReference type="Proteomes" id="UP000055045">
    <property type="component" value="Unassembled WGS sequence"/>
</dbReference>